<protein>
    <submittedName>
        <fullName evidence="2">GAD-like domain-containing protein</fullName>
    </submittedName>
</protein>
<dbReference type="InterPro" id="IPR014983">
    <property type="entry name" value="GAD-rel"/>
</dbReference>
<keyword evidence="3" id="KW-1185">Reference proteome</keyword>
<gene>
    <name evidence="2" type="ORF">RM543_11850</name>
</gene>
<evidence type="ECO:0000313" key="2">
    <source>
        <dbReference type="EMBL" id="MDT0683382.1"/>
    </source>
</evidence>
<proteinExistence type="predicted"/>
<evidence type="ECO:0000259" key="1">
    <source>
        <dbReference type="Pfam" id="PF08887"/>
    </source>
</evidence>
<accession>A0ABU3DJU2</accession>
<dbReference type="Proteomes" id="UP001265259">
    <property type="component" value="Unassembled WGS sequence"/>
</dbReference>
<organism evidence="2 3">
    <name type="scientific">Tropicimonas omnivorans</name>
    <dbReference type="NCBI Taxonomy" id="3075590"/>
    <lineage>
        <taxon>Bacteria</taxon>
        <taxon>Pseudomonadati</taxon>
        <taxon>Pseudomonadota</taxon>
        <taxon>Alphaproteobacteria</taxon>
        <taxon>Rhodobacterales</taxon>
        <taxon>Roseobacteraceae</taxon>
        <taxon>Tropicimonas</taxon>
    </lineage>
</organism>
<reference evidence="2 3" key="1">
    <citation type="submission" date="2023-09" db="EMBL/GenBank/DDBJ databases">
        <authorList>
            <person name="Rey-Velasco X."/>
        </authorList>
    </citation>
    <scope>NUCLEOTIDE SEQUENCE [LARGE SCALE GENOMIC DNA]</scope>
    <source>
        <strain evidence="2 3">F158</strain>
    </source>
</reference>
<evidence type="ECO:0000313" key="3">
    <source>
        <dbReference type="Proteomes" id="UP001265259"/>
    </source>
</evidence>
<dbReference type="Pfam" id="PF08887">
    <property type="entry name" value="GAD-like"/>
    <property type="match status" value="1"/>
</dbReference>
<sequence>MADDIGEDLEYAIEKFGPVAEHAPMPATTLSRLEGRVPDTLVAWWRRYGQSSILNGEFQVVDPEAYRPLLEALFRGDPDFDASTTHVFAIGATGGLDCWSETWGDLSIGTFPNRLISEKFIHPETQRDDIDLGTVFSMADDSGADPYDDKGRDLLPKIRKLHGPLEFGQVYAPKLHPALGGPRTAENFRPASALEAISLIHQAEPVILTDASVFPPKDIRVIGQG</sequence>
<dbReference type="EMBL" id="JAVRHL010000003">
    <property type="protein sequence ID" value="MDT0683382.1"/>
    <property type="molecule type" value="Genomic_DNA"/>
</dbReference>
<comment type="caution">
    <text evidence="2">The sequence shown here is derived from an EMBL/GenBank/DDBJ whole genome shotgun (WGS) entry which is preliminary data.</text>
</comment>
<dbReference type="RefSeq" id="WP_311691871.1">
    <property type="nucleotide sequence ID" value="NZ_JAVRHL010000003.1"/>
</dbReference>
<feature type="domain" description="GAD-related" evidence="1">
    <location>
        <begin position="9"/>
        <end position="104"/>
    </location>
</feature>
<name>A0ABU3DJU2_9RHOB</name>